<comment type="caution">
    <text evidence="2">The sequence shown here is derived from an EMBL/GenBank/DDBJ whole genome shotgun (WGS) entry which is preliminary data.</text>
</comment>
<dbReference type="OrthoDB" id="3288304at2"/>
<feature type="transmembrane region" description="Helical" evidence="1">
    <location>
        <begin position="217"/>
        <end position="236"/>
    </location>
</feature>
<organism evidence="2 3">
    <name type="scientific">Amycolatopsis rhizosphaerae</name>
    <dbReference type="NCBI Taxonomy" id="2053003"/>
    <lineage>
        <taxon>Bacteria</taxon>
        <taxon>Bacillati</taxon>
        <taxon>Actinomycetota</taxon>
        <taxon>Actinomycetes</taxon>
        <taxon>Pseudonocardiales</taxon>
        <taxon>Pseudonocardiaceae</taxon>
        <taxon>Amycolatopsis</taxon>
    </lineage>
</organism>
<proteinExistence type="predicted"/>
<feature type="transmembrane region" description="Helical" evidence="1">
    <location>
        <begin position="289"/>
        <end position="315"/>
    </location>
</feature>
<feature type="transmembrane region" description="Helical" evidence="1">
    <location>
        <begin position="153"/>
        <end position="173"/>
    </location>
</feature>
<accession>A0A558CS68</accession>
<evidence type="ECO:0000313" key="2">
    <source>
        <dbReference type="EMBL" id="TVT51611.1"/>
    </source>
</evidence>
<feature type="transmembrane region" description="Helical" evidence="1">
    <location>
        <begin position="20"/>
        <end position="41"/>
    </location>
</feature>
<protein>
    <recommendedName>
        <fullName evidence="4">DUF3533 domain-containing protein</fullName>
    </recommendedName>
</protein>
<dbReference type="EMBL" id="VJWX01000120">
    <property type="protein sequence ID" value="TVT51611.1"/>
    <property type="molecule type" value="Genomic_DNA"/>
</dbReference>
<evidence type="ECO:0008006" key="4">
    <source>
        <dbReference type="Google" id="ProtNLM"/>
    </source>
</evidence>
<keyword evidence="1" id="KW-0812">Transmembrane</keyword>
<dbReference type="AlphaFoldDB" id="A0A558CS68"/>
<evidence type="ECO:0000313" key="3">
    <source>
        <dbReference type="Proteomes" id="UP000320011"/>
    </source>
</evidence>
<dbReference type="Proteomes" id="UP000320011">
    <property type="component" value="Unassembled WGS sequence"/>
</dbReference>
<evidence type="ECO:0000256" key="1">
    <source>
        <dbReference type="SAM" id="Phobius"/>
    </source>
</evidence>
<gene>
    <name evidence="2" type="ORF">FNH05_14490</name>
</gene>
<keyword evidence="3" id="KW-1185">Reference proteome</keyword>
<reference evidence="2 3" key="1">
    <citation type="submission" date="2019-07" db="EMBL/GenBank/DDBJ databases">
        <authorList>
            <person name="Duangmal K."/>
            <person name="Teo W.F.A."/>
        </authorList>
    </citation>
    <scope>NUCLEOTIDE SEQUENCE [LARGE SCALE GENOMIC DNA]</scope>
    <source>
        <strain evidence="2 3">TBRC 6029</strain>
    </source>
</reference>
<name>A0A558CS68_9PSEU</name>
<reference evidence="2 3" key="2">
    <citation type="submission" date="2019-08" db="EMBL/GenBank/DDBJ databases">
        <title>Amycolatopsis acidicola sp. nov., isolated from peat swamp forest soil.</title>
        <authorList>
            <person name="Srisuk N."/>
        </authorList>
    </citation>
    <scope>NUCLEOTIDE SEQUENCE [LARGE SCALE GENOMIC DNA]</scope>
    <source>
        <strain evidence="2 3">TBRC 6029</strain>
    </source>
</reference>
<dbReference type="Pfam" id="PF13620">
    <property type="entry name" value="CarboxypepD_reg"/>
    <property type="match status" value="1"/>
</dbReference>
<dbReference type="SUPFAM" id="SSF49464">
    <property type="entry name" value="Carboxypeptidase regulatory domain-like"/>
    <property type="match status" value="1"/>
</dbReference>
<feature type="transmembrane region" description="Helical" evidence="1">
    <location>
        <begin position="185"/>
        <end position="205"/>
    </location>
</feature>
<dbReference type="InterPro" id="IPR008969">
    <property type="entry name" value="CarboxyPept-like_regulatory"/>
</dbReference>
<dbReference type="Gene3D" id="2.60.40.1120">
    <property type="entry name" value="Carboxypeptidase-like, regulatory domain"/>
    <property type="match status" value="1"/>
</dbReference>
<sequence>MAHKADGDTLRTPAHTLRTLAESLWFPAFFALGFLFCYLLPFHQPSPHHVKIAVAGPAAVQIQAALDKASQGAFDIQQVTTTAAARQAVLDRDVVAGFSPVPGHPVLYVAKAEGYLLESVVNQAITPIAAKSGGTLTVTDLAPTANGDPMGTGLFYLVLAWTIPSYIVVMMLLRAVTLSRRAKLLTLVGWGAAVSVLGYLVGLALDVIPSDPVTIPLAFLLTQGVALTAFGLVPFFKQFVPGVAVGLFVLLSMPSSGGAVPVQLVPGFFRALHPVMPMGNLIEALRGVFYFDGAGVAGPVLALCAWVLFGVVLIAGRAWWQRRQAVTTDVAQPRVEEPPVEDPTIEIPRPTALVPHPHHFGEPVPMVRGTVRTGGGKRVAGAVVTVTDGRGGQLVRAVADERGVYGVTGLPEQFVDVVVSAPGLHSAVRRIPVREGTSRVEDFELASRRPTVTASPGA</sequence>
<keyword evidence="1" id="KW-1133">Transmembrane helix</keyword>
<keyword evidence="1" id="KW-0472">Membrane</keyword>
<dbReference type="RefSeq" id="WP_144588389.1">
    <property type="nucleotide sequence ID" value="NZ_VJWX01000120.1"/>
</dbReference>
<feature type="transmembrane region" description="Helical" evidence="1">
    <location>
        <begin position="243"/>
        <end position="269"/>
    </location>
</feature>